<reference evidence="8" key="1">
    <citation type="submission" date="2022-03" db="EMBL/GenBank/DDBJ databases">
        <authorList>
            <person name="Sayadi A."/>
        </authorList>
    </citation>
    <scope>NUCLEOTIDE SEQUENCE</scope>
</reference>
<protein>
    <recommendedName>
        <fullName evidence="7">Homeobox domain-containing protein</fullName>
    </recommendedName>
</protein>
<comment type="subcellular location">
    <subcellularLocation>
        <location evidence="1 5 6">Nucleus</location>
    </subcellularLocation>
</comment>
<dbReference type="SMART" id="SM00389">
    <property type="entry name" value="HOX"/>
    <property type="match status" value="1"/>
</dbReference>
<evidence type="ECO:0000259" key="7">
    <source>
        <dbReference type="PROSITE" id="PS50071"/>
    </source>
</evidence>
<feature type="DNA-binding region" description="Homeobox" evidence="5">
    <location>
        <begin position="11"/>
        <end position="70"/>
    </location>
</feature>
<dbReference type="Gene3D" id="1.10.10.60">
    <property type="entry name" value="Homeodomain-like"/>
    <property type="match status" value="1"/>
</dbReference>
<dbReference type="GO" id="GO:0009893">
    <property type="term" value="P:positive regulation of metabolic process"/>
    <property type="evidence" value="ECO:0007669"/>
    <property type="project" value="UniProtKB-ARBA"/>
</dbReference>
<evidence type="ECO:0000313" key="8">
    <source>
        <dbReference type="EMBL" id="CAH2009611.1"/>
    </source>
</evidence>
<proteinExistence type="predicted"/>
<dbReference type="PANTHER" id="PTHR45664">
    <property type="entry name" value="PROTEIN ZERKNUELLT 1-RELATED"/>
    <property type="match status" value="1"/>
</dbReference>
<accession>A0A9P0M5L0</accession>
<evidence type="ECO:0000313" key="9">
    <source>
        <dbReference type="Proteomes" id="UP001152888"/>
    </source>
</evidence>
<organism evidence="8 9">
    <name type="scientific">Acanthoscelides obtectus</name>
    <name type="common">Bean weevil</name>
    <name type="synonym">Bruchus obtectus</name>
    <dbReference type="NCBI Taxonomy" id="200917"/>
    <lineage>
        <taxon>Eukaryota</taxon>
        <taxon>Metazoa</taxon>
        <taxon>Ecdysozoa</taxon>
        <taxon>Arthropoda</taxon>
        <taxon>Hexapoda</taxon>
        <taxon>Insecta</taxon>
        <taxon>Pterygota</taxon>
        <taxon>Neoptera</taxon>
        <taxon>Endopterygota</taxon>
        <taxon>Coleoptera</taxon>
        <taxon>Polyphaga</taxon>
        <taxon>Cucujiformia</taxon>
        <taxon>Chrysomeloidea</taxon>
        <taxon>Chrysomelidae</taxon>
        <taxon>Bruchinae</taxon>
        <taxon>Bruchini</taxon>
        <taxon>Acanthoscelides</taxon>
    </lineage>
</organism>
<evidence type="ECO:0000256" key="6">
    <source>
        <dbReference type="RuleBase" id="RU000682"/>
    </source>
</evidence>
<dbReference type="AlphaFoldDB" id="A0A9P0M5L0"/>
<dbReference type="GO" id="GO:0000978">
    <property type="term" value="F:RNA polymerase II cis-regulatory region sequence-specific DNA binding"/>
    <property type="evidence" value="ECO:0007669"/>
    <property type="project" value="TreeGrafter"/>
</dbReference>
<dbReference type="Pfam" id="PF00046">
    <property type="entry name" value="Homeodomain"/>
    <property type="match status" value="1"/>
</dbReference>
<dbReference type="CDD" id="cd00086">
    <property type="entry name" value="homeodomain"/>
    <property type="match status" value="1"/>
</dbReference>
<dbReference type="EMBL" id="CAKOFQ010007896">
    <property type="protein sequence ID" value="CAH2009611.1"/>
    <property type="molecule type" value="Genomic_DNA"/>
</dbReference>
<dbReference type="PANTHER" id="PTHR45664:SF12">
    <property type="entry name" value="PANCREAS_DUODENUM HOMEOBOX PROTEIN 1"/>
    <property type="match status" value="1"/>
</dbReference>
<dbReference type="GO" id="GO:0000981">
    <property type="term" value="F:DNA-binding transcription factor activity, RNA polymerase II-specific"/>
    <property type="evidence" value="ECO:0007669"/>
    <property type="project" value="TreeGrafter"/>
</dbReference>
<name>A0A9P0M5L0_ACAOB</name>
<dbReference type="GO" id="GO:0005634">
    <property type="term" value="C:nucleus"/>
    <property type="evidence" value="ECO:0007669"/>
    <property type="project" value="UniProtKB-SubCell"/>
</dbReference>
<dbReference type="OrthoDB" id="6159439at2759"/>
<keyword evidence="9" id="KW-1185">Reference proteome</keyword>
<dbReference type="PROSITE" id="PS50071">
    <property type="entry name" value="HOMEOBOX_2"/>
    <property type="match status" value="1"/>
</dbReference>
<sequence>MPYKSTDASKSKRVRRAYTPYQLLEVEKQFDTNTYLSRAGRIQVSDELDLVERQIKGLVPKSKDEVQDNIINGFVTQYFLSQNLPNYWIICQCELHTLYYS</sequence>
<evidence type="ECO:0000256" key="5">
    <source>
        <dbReference type="PROSITE-ProRule" id="PRU00108"/>
    </source>
</evidence>
<dbReference type="Proteomes" id="UP001152888">
    <property type="component" value="Unassembled WGS sequence"/>
</dbReference>
<evidence type="ECO:0000256" key="2">
    <source>
        <dbReference type="ARBA" id="ARBA00023125"/>
    </source>
</evidence>
<keyword evidence="4 5" id="KW-0539">Nucleus</keyword>
<dbReference type="InterPro" id="IPR009057">
    <property type="entry name" value="Homeodomain-like_sf"/>
</dbReference>
<gene>
    <name evidence="8" type="ORF">ACAOBT_LOCUS30982</name>
</gene>
<keyword evidence="2 5" id="KW-0238">DNA-binding</keyword>
<dbReference type="SUPFAM" id="SSF46689">
    <property type="entry name" value="Homeodomain-like"/>
    <property type="match status" value="1"/>
</dbReference>
<evidence type="ECO:0000256" key="4">
    <source>
        <dbReference type="ARBA" id="ARBA00023242"/>
    </source>
</evidence>
<keyword evidence="3 5" id="KW-0371">Homeobox</keyword>
<evidence type="ECO:0000256" key="3">
    <source>
        <dbReference type="ARBA" id="ARBA00023155"/>
    </source>
</evidence>
<comment type="caution">
    <text evidence="8">The sequence shown here is derived from an EMBL/GenBank/DDBJ whole genome shotgun (WGS) entry which is preliminary data.</text>
</comment>
<evidence type="ECO:0000256" key="1">
    <source>
        <dbReference type="ARBA" id="ARBA00004123"/>
    </source>
</evidence>
<feature type="domain" description="Homeobox" evidence="7">
    <location>
        <begin position="9"/>
        <end position="69"/>
    </location>
</feature>
<dbReference type="InterPro" id="IPR001356">
    <property type="entry name" value="HD"/>
</dbReference>